<feature type="signal peptide" evidence="14">
    <location>
        <begin position="1"/>
        <end position="29"/>
    </location>
</feature>
<evidence type="ECO:0000256" key="8">
    <source>
        <dbReference type="ARBA" id="ARBA00023065"/>
    </source>
</evidence>
<evidence type="ECO:0000259" key="16">
    <source>
        <dbReference type="Pfam" id="PF07715"/>
    </source>
</evidence>
<organism evidence="17 18">
    <name type="scientific">Novosphingobium hassiacum</name>
    <dbReference type="NCBI Taxonomy" id="173676"/>
    <lineage>
        <taxon>Bacteria</taxon>
        <taxon>Pseudomonadati</taxon>
        <taxon>Pseudomonadota</taxon>
        <taxon>Alphaproteobacteria</taxon>
        <taxon>Sphingomonadales</taxon>
        <taxon>Sphingomonadaceae</taxon>
        <taxon>Novosphingobium</taxon>
    </lineage>
</organism>
<protein>
    <submittedName>
        <fullName evidence="17">Catecholate siderophore receptor</fullName>
    </submittedName>
</protein>
<reference evidence="17 18" key="1">
    <citation type="submission" date="2020-08" db="EMBL/GenBank/DDBJ databases">
        <title>Genomic Encyclopedia of Type Strains, Phase IV (KMG-IV): sequencing the most valuable type-strain genomes for metagenomic binning, comparative biology and taxonomic classification.</title>
        <authorList>
            <person name="Goeker M."/>
        </authorList>
    </citation>
    <scope>NUCLEOTIDE SEQUENCE [LARGE SCALE GENOMIC DNA]</scope>
    <source>
        <strain evidence="17 18">DSM 14552</strain>
    </source>
</reference>
<keyword evidence="5 12" id="KW-0812">Transmembrane</keyword>
<dbReference type="InterPro" id="IPR000531">
    <property type="entry name" value="Beta-barrel_TonB"/>
</dbReference>
<dbReference type="Gene3D" id="2.170.130.10">
    <property type="entry name" value="TonB-dependent receptor, plug domain"/>
    <property type="match status" value="1"/>
</dbReference>
<evidence type="ECO:0000256" key="1">
    <source>
        <dbReference type="ARBA" id="ARBA00004571"/>
    </source>
</evidence>
<accession>A0A7W5ZXZ2</accession>
<evidence type="ECO:0000313" key="18">
    <source>
        <dbReference type="Proteomes" id="UP000562395"/>
    </source>
</evidence>
<dbReference type="Gene3D" id="2.40.170.20">
    <property type="entry name" value="TonB-dependent receptor, beta-barrel domain"/>
    <property type="match status" value="1"/>
</dbReference>
<evidence type="ECO:0000256" key="11">
    <source>
        <dbReference type="ARBA" id="ARBA00023237"/>
    </source>
</evidence>
<evidence type="ECO:0000256" key="4">
    <source>
        <dbReference type="ARBA" id="ARBA00022496"/>
    </source>
</evidence>
<keyword evidence="10 12" id="KW-0472">Membrane</keyword>
<evidence type="ECO:0000259" key="15">
    <source>
        <dbReference type="Pfam" id="PF00593"/>
    </source>
</evidence>
<keyword evidence="9 13" id="KW-0798">TonB box</keyword>
<dbReference type="Proteomes" id="UP000562395">
    <property type="component" value="Unassembled WGS sequence"/>
</dbReference>
<keyword evidence="6 14" id="KW-0732">Signal</keyword>
<dbReference type="PANTHER" id="PTHR32552:SF89">
    <property type="entry name" value="CATECHOLATE SIDEROPHORE RECEPTOR FIU"/>
    <property type="match status" value="1"/>
</dbReference>
<dbReference type="Pfam" id="PF07715">
    <property type="entry name" value="Plug"/>
    <property type="match status" value="1"/>
</dbReference>
<sequence>MTILASNARTTRYLALSCVGFIASAPAMANDVTTPADEAADAPDQRTIIVTGAQGEVVSAKATAPILNTPRSIVVVDKQVIKDTASATLVDALRTVPGITFGAAEGGNPIGDRPFIRGYDSQGSTFLDGVRDSAAQTREVFAVDQVQVVRGSDSTLGGRGSAGGSLNIVSKLPERDDFVAASITGGNADYKRITADVNYHLTPTIGVRVAGLWHDQDVAGRDAIYQKRWGIAPSITVGLGTPTQLTLSYYHLTTDELPDSGIPFLYACSATFCNAPVGSTLSEPAIGNITTASGQTGFVDRSTFYGLVDRDFRDSRTDQFTARVQHDFGDVTLRNTARFTHNTQDYIFLLPDDSTGNVFGNPGNLAAQPGGQVWRRANTRYGYVDTLTDQIDLFGKVMTGGIEHSFALGGEWSAEKARRGTFVTRGFLNSSGVEILSQGSTISPRCNTATVARYYCASLFTPNPNDPWVNYASDTSSTLAPIVKSLPLAETQVVGSTKALYAFDSITFAPWLIANIGLRYDDFTSKVTPGQAANATQSFTLKRRDKMFNYQGGLIAKPTPNTSFYVSYATSSTPPNSLIGEGQEQNSLGTTASAAGLIDTLKVERSKSLEVGAKADLFDNRLSLNVAVFRTRTDNSRVIGADNTAQFFGKKEVKGLEFGFNGQILPSWNVFGGYTYLDAKITDGGFLALTAAAVPGQKAKVVNVASPNTGKQFPQTAKHSFTIWSNLQATERFSLGGGAFYTSRVYGGYADNRTATQNSAGVVTINPATKEIARSIPGYWRFDARAGFRINDHLDVAVNVQNLTDKVFFTQAYQSHYATIGAGRTVLGTLNLKY</sequence>
<dbReference type="GO" id="GO:0015344">
    <property type="term" value="F:siderophore uptake transmembrane transporter activity"/>
    <property type="evidence" value="ECO:0007669"/>
    <property type="project" value="TreeGrafter"/>
</dbReference>
<gene>
    <name evidence="17" type="ORF">GGQ88_002596</name>
</gene>
<evidence type="ECO:0000256" key="2">
    <source>
        <dbReference type="ARBA" id="ARBA00022448"/>
    </source>
</evidence>
<evidence type="ECO:0000256" key="7">
    <source>
        <dbReference type="ARBA" id="ARBA00023004"/>
    </source>
</evidence>
<dbReference type="RefSeq" id="WP_183613827.1">
    <property type="nucleotide sequence ID" value="NZ_JACICY010000006.1"/>
</dbReference>
<comment type="subcellular location">
    <subcellularLocation>
        <location evidence="1 12">Cell outer membrane</location>
        <topology evidence="1 12">Multi-pass membrane protein</topology>
    </subcellularLocation>
</comment>
<dbReference type="CDD" id="cd01347">
    <property type="entry name" value="ligand_gated_channel"/>
    <property type="match status" value="1"/>
</dbReference>
<evidence type="ECO:0000256" key="10">
    <source>
        <dbReference type="ARBA" id="ARBA00023136"/>
    </source>
</evidence>
<evidence type="ECO:0000256" key="5">
    <source>
        <dbReference type="ARBA" id="ARBA00022692"/>
    </source>
</evidence>
<evidence type="ECO:0000256" key="6">
    <source>
        <dbReference type="ARBA" id="ARBA00022729"/>
    </source>
</evidence>
<evidence type="ECO:0000256" key="3">
    <source>
        <dbReference type="ARBA" id="ARBA00022452"/>
    </source>
</evidence>
<dbReference type="InterPro" id="IPR039426">
    <property type="entry name" value="TonB-dep_rcpt-like"/>
</dbReference>
<keyword evidence="8" id="KW-0406">Ion transport</keyword>
<dbReference type="InterPro" id="IPR036942">
    <property type="entry name" value="Beta-barrel_TonB_sf"/>
</dbReference>
<comment type="caution">
    <text evidence="17">The sequence shown here is derived from an EMBL/GenBank/DDBJ whole genome shotgun (WGS) entry which is preliminary data.</text>
</comment>
<comment type="similarity">
    <text evidence="12 13">Belongs to the TonB-dependent receptor family.</text>
</comment>
<keyword evidence="3 12" id="KW-1134">Transmembrane beta strand</keyword>
<dbReference type="InterPro" id="IPR012910">
    <property type="entry name" value="Plug_dom"/>
</dbReference>
<evidence type="ECO:0000256" key="9">
    <source>
        <dbReference type="ARBA" id="ARBA00023077"/>
    </source>
</evidence>
<dbReference type="EMBL" id="JACICY010000006">
    <property type="protein sequence ID" value="MBB3861312.1"/>
    <property type="molecule type" value="Genomic_DNA"/>
</dbReference>
<dbReference type="Pfam" id="PF00593">
    <property type="entry name" value="TonB_dep_Rec_b-barrel"/>
    <property type="match status" value="1"/>
</dbReference>
<feature type="domain" description="TonB-dependent receptor plug" evidence="16">
    <location>
        <begin position="67"/>
        <end position="164"/>
    </location>
</feature>
<name>A0A7W5ZXZ2_9SPHN</name>
<dbReference type="InterPro" id="IPR037066">
    <property type="entry name" value="Plug_dom_sf"/>
</dbReference>
<evidence type="ECO:0000313" key="17">
    <source>
        <dbReference type="EMBL" id="MBB3861312.1"/>
    </source>
</evidence>
<proteinExistence type="inferred from homology"/>
<dbReference type="PROSITE" id="PS52016">
    <property type="entry name" value="TONB_DEPENDENT_REC_3"/>
    <property type="match status" value="1"/>
</dbReference>
<evidence type="ECO:0000256" key="14">
    <source>
        <dbReference type="SAM" id="SignalP"/>
    </source>
</evidence>
<dbReference type="SUPFAM" id="SSF56935">
    <property type="entry name" value="Porins"/>
    <property type="match status" value="1"/>
</dbReference>
<dbReference type="GO" id="GO:0009279">
    <property type="term" value="C:cell outer membrane"/>
    <property type="evidence" value="ECO:0007669"/>
    <property type="project" value="UniProtKB-SubCell"/>
</dbReference>
<feature type="domain" description="TonB-dependent receptor-like beta-barrel" evidence="15">
    <location>
        <begin position="297"/>
        <end position="803"/>
    </location>
</feature>
<feature type="chain" id="PRO_5030781273" evidence="14">
    <location>
        <begin position="30"/>
        <end position="834"/>
    </location>
</feature>
<keyword evidence="11 12" id="KW-0998">Cell outer membrane</keyword>
<dbReference type="PANTHER" id="PTHR32552">
    <property type="entry name" value="FERRICHROME IRON RECEPTOR-RELATED"/>
    <property type="match status" value="1"/>
</dbReference>
<evidence type="ECO:0000256" key="12">
    <source>
        <dbReference type="PROSITE-ProRule" id="PRU01360"/>
    </source>
</evidence>
<keyword evidence="17" id="KW-0675">Receptor</keyword>
<keyword evidence="18" id="KW-1185">Reference proteome</keyword>
<keyword evidence="2 12" id="KW-0813">Transport</keyword>
<keyword evidence="7" id="KW-0408">Iron</keyword>
<keyword evidence="4" id="KW-0410">Iron transport</keyword>
<dbReference type="AlphaFoldDB" id="A0A7W5ZXZ2"/>
<evidence type="ECO:0000256" key="13">
    <source>
        <dbReference type="RuleBase" id="RU003357"/>
    </source>
</evidence>